<evidence type="ECO:0000256" key="1">
    <source>
        <dbReference type="SAM" id="MobiDB-lite"/>
    </source>
</evidence>
<gene>
    <name evidence="2" type="ORF">E2562_017335</name>
</gene>
<organism evidence="2 3">
    <name type="scientific">Oryza meyeriana var. granulata</name>
    <dbReference type="NCBI Taxonomy" id="110450"/>
    <lineage>
        <taxon>Eukaryota</taxon>
        <taxon>Viridiplantae</taxon>
        <taxon>Streptophyta</taxon>
        <taxon>Embryophyta</taxon>
        <taxon>Tracheophyta</taxon>
        <taxon>Spermatophyta</taxon>
        <taxon>Magnoliopsida</taxon>
        <taxon>Liliopsida</taxon>
        <taxon>Poales</taxon>
        <taxon>Poaceae</taxon>
        <taxon>BOP clade</taxon>
        <taxon>Oryzoideae</taxon>
        <taxon>Oryzeae</taxon>
        <taxon>Oryzinae</taxon>
        <taxon>Oryza</taxon>
        <taxon>Oryza meyeriana</taxon>
    </lineage>
</organism>
<keyword evidence="3" id="KW-1185">Reference proteome</keyword>
<protein>
    <submittedName>
        <fullName evidence="2">Uncharacterized protein</fullName>
    </submittedName>
</protein>
<sequence length="82" mass="8551">MELHSKKIVEMISELTTVLGSSNAAGSSKFVANPPNADETTRLVEEPVIDIEIIQPFVQQPATDVAGPSKQSSGGSDIVGAN</sequence>
<evidence type="ECO:0000313" key="3">
    <source>
        <dbReference type="Proteomes" id="UP000479710"/>
    </source>
</evidence>
<dbReference type="EMBL" id="SPHZ02000011">
    <property type="protein sequence ID" value="KAF0892616.1"/>
    <property type="molecule type" value="Genomic_DNA"/>
</dbReference>
<feature type="region of interest" description="Disordered" evidence="1">
    <location>
        <begin position="60"/>
        <end position="82"/>
    </location>
</feature>
<reference evidence="2 3" key="1">
    <citation type="submission" date="2019-11" db="EMBL/GenBank/DDBJ databases">
        <title>Whole genome sequence of Oryza granulata.</title>
        <authorList>
            <person name="Li W."/>
        </authorList>
    </citation>
    <scope>NUCLEOTIDE SEQUENCE [LARGE SCALE GENOMIC DNA]</scope>
    <source>
        <strain evidence="3">cv. Menghai</strain>
        <tissue evidence="2">Leaf</tissue>
    </source>
</reference>
<dbReference type="AlphaFoldDB" id="A0A6G1BXI9"/>
<feature type="non-terminal residue" evidence="2">
    <location>
        <position position="82"/>
    </location>
</feature>
<evidence type="ECO:0000313" key="2">
    <source>
        <dbReference type="EMBL" id="KAF0892616.1"/>
    </source>
</evidence>
<comment type="caution">
    <text evidence="2">The sequence shown here is derived from an EMBL/GenBank/DDBJ whole genome shotgun (WGS) entry which is preliminary data.</text>
</comment>
<name>A0A6G1BXI9_9ORYZ</name>
<proteinExistence type="predicted"/>
<dbReference type="Proteomes" id="UP000479710">
    <property type="component" value="Unassembled WGS sequence"/>
</dbReference>
<accession>A0A6G1BXI9</accession>